<keyword evidence="1" id="KW-0805">Transcription regulation</keyword>
<dbReference type="NCBIfam" id="NF033788">
    <property type="entry name" value="HTH_metalloreg"/>
    <property type="match status" value="1"/>
</dbReference>
<dbReference type="GO" id="GO:0003700">
    <property type="term" value="F:DNA-binding transcription factor activity"/>
    <property type="evidence" value="ECO:0007669"/>
    <property type="project" value="InterPro"/>
</dbReference>
<reference evidence="5" key="1">
    <citation type="submission" date="2020-09" db="EMBL/GenBank/DDBJ databases">
        <title>A novel bacterium of genus Hazenella, isolated from South China Sea.</title>
        <authorList>
            <person name="Huang H."/>
            <person name="Mo K."/>
            <person name="Hu Y."/>
        </authorList>
    </citation>
    <scope>NUCLEOTIDE SEQUENCE</scope>
    <source>
        <strain evidence="5">IB182357</strain>
    </source>
</reference>
<organism evidence="5 6">
    <name type="scientific">Polycladospora coralii</name>
    <dbReference type="NCBI Taxonomy" id="2771432"/>
    <lineage>
        <taxon>Bacteria</taxon>
        <taxon>Bacillati</taxon>
        <taxon>Bacillota</taxon>
        <taxon>Bacilli</taxon>
        <taxon>Bacillales</taxon>
        <taxon>Thermoactinomycetaceae</taxon>
        <taxon>Polycladospora</taxon>
    </lineage>
</organism>
<evidence type="ECO:0000259" key="4">
    <source>
        <dbReference type="PROSITE" id="PS50987"/>
    </source>
</evidence>
<dbReference type="CDD" id="cd00090">
    <property type="entry name" value="HTH_ARSR"/>
    <property type="match status" value="1"/>
</dbReference>
<dbReference type="PRINTS" id="PR00778">
    <property type="entry name" value="HTHARSR"/>
</dbReference>
<dbReference type="SUPFAM" id="SSF46785">
    <property type="entry name" value="Winged helix' DNA-binding domain"/>
    <property type="match status" value="1"/>
</dbReference>
<gene>
    <name evidence="5" type="ORF">IC620_07990</name>
</gene>
<feature type="domain" description="HTH arsR-type" evidence="4">
    <location>
        <begin position="6"/>
        <end position="101"/>
    </location>
</feature>
<keyword evidence="6" id="KW-1185">Reference proteome</keyword>
<accession>A0A926NEY1</accession>
<protein>
    <submittedName>
        <fullName evidence="5">Helix-turn-helix transcriptional regulator</fullName>
    </submittedName>
</protein>
<evidence type="ECO:0000313" key="5">
    <source>
        <dbReference type="EMBL" id="MBD1372294.1"/>
    </source>
</evidence>
<dbReference type="AlphaFoldDB" id="A0A926NEY1"/>
<dbReference type="RefSeq" id="WP_191140585.1">
    <property type="nucleotide sequence ID" value="NZ_JACXAG020000007.1"/>
</dbReference>
<dbReference type="SMART" id="SM00418">
    <property type="entry name" value="HTH_ARSR"/>
    <property type="match status" value="1"/>
</dbReference>
<dbReference type="GO" id="GO:0003677">
    <property type="term" value="F:DNA binding"/>
    <property type="evidence" value="ECO:0007669"/>
    <property type="project" value="UniProtKB-KW"/>
</dbReference>
<dbReference type="PANTHER" id="PTHR43132:SF2">
    <property type="entry name" value="ARSENICAL RESISTANCE OPERON REPRESSOR ARSR-RELATED"/>
    <property type="match status" value="1"/>
</dbReference>
<evidence type="ECO:0000256" key="2">
    <source>
        <dbReference type="ARBA" id="ARBA00023125"/>
    </source>
</evidence>
<dbReference type="InterPro" id="IPR011991">
    <property type="entry name" value="ArsR-like_HTH"/>
</dbReference>
<dbReference type="InterPro" id="IPR036388">
    <property type="entry name" value="WH-like_DNA-bd_sf"/>
</dbReference>
<proteinExistence type="predicted"/>
<dbReference type="InterPro" id="IPR051011">
    <property type="entry name" value="Metal_resp_trans_reg"/>
</dbReference>
<dbReference type="InterPro" id="IPR036390">
    <property type="entry name" value="WH_DNA-bd_sf"/>
</dbReference>
<keyword evidence="2" id="KW-0238">DNA-binding</keyword>
<keyword evidence="3" id="KW-0804">Transcription</keyword>
<evidence type="ECO:0000313" key="6">
    <source>
        <dbReference type="Proteomes" id="UP000661691"/>
    </source>
</evidence>
<dbReference type="Pfam" id="PF01022">
    <property type="entry name" value="HTH_5"/>
    <property type="match status" value="1"/>
</dbReference>
<dbReference type="PROSITE" id="PS50987">
    <property type="entry name" value="HTH_ARSR_2"/>
    <property type="match status" value="1"/>
</dbReference>
<dbReference type="Gene3D" id="1.10.10.10">
    <property type="entry name" value="Winged helix-like DNA-binding domain superfamily/Winged helix DNA-binding domain"/>
    <property type="match status" value="1"/>
</dbReference>
<dbReference type="InterPro" id="IPR001845">
    <property type="entry name" value="HTH_ArsR_DNA-bd_dom"/>
</dbReference>
<comment type="caution">
    <text evidence="5">The sequence shown here is derived from an EMBL/GenBank/DDBJ whole genome shotgun (WGS) entry which is preliminary data.</text>
</comment>
<name>A0A926NEY1_9BACL</name>
<sequence>MGPYSIDINDYQSIMKFFTALGDPIRLQIVYILGDRGKLNVSEIAKEFEISRPSISHHLKILRDAQILESKKMGQEVFYWLARDIVASNLQLLADTIREMNCSS</sequence>
<dbReference type="EMBL" id="JACXAH010000010">
    <property type="protein sequence ID" value="MBD1372294.1"/>
    <property type="molecule type" value="Genomic_DNA"/>
</dbReference>
<evidence type="ECO:0000256" key="1">
    <source>
        <dbReference type="ARBA" id="ARBA00023015"/>
    </source>
</evidence>
<evidence type="ECO:0000256" key="3">
    <source>
        <dbReference type="ARBA" id="ARBA00023163"/>
    </source>
</evidence>
<dbReference type="PANTHER" id="PTHR43132">
    <property type="entry name" value="ARSENICAL RESISTANCE OPERON REPRESSOR ARSR-RELATED"/>
    <property type="match status" value="1"/>
</dbReference>
<dbReference type="Proteomes" id="UP000661691">
    <property type="component" value="Unassembled WGS sequence"/>
</dbReference>